<proteinExistence type="predicted"/>
<feature type="region of interest" description="Disordered" evidence="1">
    <location>
        <begin position="1112"/>
        <end position="1151"/>
    </location>
</feature>
<evidence type="ECO:0000256" key="1">
    <source>
        <dbReference type="SAM" id="MobiDB-lite"/>
    </source>
</evidence>
<feature type="compositionally biased region" description="Gly residues" evidence="1">
    <location>
        <begin position="1139"/>
        <end position="1151"/>
    </location>
</feature>
<feature type="compositionally biased region" description="Low complexity" evidence="1">
    <location>
        <begin position="160"/>
        <end position="176"/>
    </location>
</feature>
<feature type="compositionally biased region" description="Gly residues" evidence="1">
    <location>
        <begin position="1022"/>
        <end position="1041"/>
    </location>
</feature>
<feature type="compositionally biased region" description="Basic and acidic residues" evidence="1">
    <location>
        <begin position="1112"/>
        <end position="1121"/>
    </location>
</feature>
<feature type="compositionally biased region" description="Polar residues" evidence="1">
    <location>
        <begin position="35"/>
        <end position="45"/>
    </location>
</feature>
<feature type="compositionally biased region" description="Low complexity" evidence="1">
    <location>
        <begin position="243"/>
        <end position="257"/>
    </location>
</feature>
<name>A0A177TIN4_9BASI</name>
<accession>A0A177TIN4</accession>
<evidence type="ECO:0000313" key="3">
    <source>
        <dbReference type="Proteomes" id="UP000077521"/>
    </source>
</evidence>
<feature type="compositionally biased region" description="Polar residues" evidence="1">
    <location>
        <begin position="87"/>
        <end position="97"/>
    </location>
</feature>
<feature type="compositionally biased region" description="Low complexity" evidence="1">
    <location>
        <begin position="55"/>
        <end position="66"/>
    </location>
</feature>
<protein>
    <submittedName>
        <fullName evidence="2">Uncharacterized protein</fullName>
    </submittedName>
</protein>
<reference evidence="2" key="1">
    <citation type="submission" date="2016-04" db="EMBL/GenBank/DDBJ databases">
        <authorList>
            <person name="Nguyen H.D."/>
            <person name="Samba Siva P."/>
            <person name="Cullis J."/>
            <person name="Levesque C.A."/>
            <person name="Hambleton S."/>
        </authorList>
    </citation>
    <scope>NUCLEOTIDE SEQUENCE</scope>
    <source>
        <strain evidence="2">DAOMC 236416</strain>
    </source>
</reference>
<feature type="compositionally biased region" description="Acidic residues" evidence="1">
    <location>
        <begin position="375"/>
        <end position="384"/>
    </location>
</feature>
<feature type="compositionally biased region" description="Low complexity" evidence="1">
    <location>
        <begin position="141"/>
        <end position="153"/>
    </location>
</feature>
<keyword evidence="3" id="KW-1185">Reference proteome</keyword>
<feature type="compositionally biased region" description="Basic and acidic residues" evidence="1">
    <location>
        <begin position="481"/>
        <end position="494"/>
    </location>
</feature>
<organism evidence="2 3">
    <name type="scientific">Tilletia indica</name>
    <dbReference type="NCBI Taxonomy" id="43049"/>
    <lineage>
        <taxon>Eukaryota</taxon>
        <taxon>Fungi</taxon>
        <taxon>Dikarya</taxon>
        <taxon>Basidiomycota</taxon>
        <taxon>Ustilaginomycotina</taxon>
        <taxon>Exobasidiomycetes</taxon>
        <taxon>Tilletiales</taxon>
        <taxon>Tilletiaceae</taxon>
        <taxon>Tilletia</taxon>
    </lineage>
</organism>
<feature type="region of interest" description="Disordered" evidence="1">
    <location>
        <begin position="447"/>
        <end position="497"/>
    </location>
</feature>
<feature type="region of interest" description="Disordered" evidence="1">
    <location>
        <begin position="365"/>
        <end position="395"/>
    </location>
</feature>
<feature type="compositionally biased region" description="Low complexity" evidence="1">
    <location>
        <begin position="9"/>
        <end position="20"/>
    </location>
</feature>
<dbReference type="Proteomes" id="UP000077521">
    <property type="component" value="Unassembled WGS sequence"/>
</dbReference>
<feature type="compositionally biased region" description="Polar residues" evidence="1">
    <location>
        <begin position="1055"/>
        <end position="1065"/>
    </location>
</feature>
<feature type="region of interest" description="Disordered" evidence="1">
    <location>
        <begin position="1"/>
        <end position="336"/>
    </location>
</feature>
<evidence type="ECO:0000313" key="2">
    <source>
        <dbReference type="EMBL" id="KAE8257557.1"/>
    </source>
</evidence>
<feature type="compositionally biased region" description="Polar residues" evidence="1">
    <location>
        <begin position="187"/>
        <end position="197"/>
    </location>
</feature>
<feature type="compositionally biased region" description="Basic and acidic residues" evidence="1">
    <location>
        <begin position="1042"/>
        <end position="1054"/>
    </location>
</feature>
<reference evidence="2" key="2">
    <citation type="journal article" date="2019" name="IMA Fungus">
        <title>Genome sequencing and comparison of five Tilletia species to identify candidate genes for the detection of regulated species infecting wheat.</title>
        <authorList>
            <person name="Nguyen H.D.T."/>
            <person name="Sultana T."/>
            <person name="Kesanakurti P."/>
            <person name="Hambleton S."/>
        </authorList>
    </citation>
    <scope>NUCLEOTIDE SEQUENCE</scope>
    <source>
        <strain evidence="2">DAOMC 236416</strain>
    </source>
</reference>
<feature type="compositionally biased region" description="Low complexity" evidence="1">
    <location>
        <begin position="299"/>
        <end position="314"/>
    </location>
</feature>
<dbReference type="EMBL" id="LWDF02000105">
    <property type="protein sequence ID" value="KAE8257557.1"/>
    <property type="molecule type" value="Genomic_DNA"/>
</dbReference>
<feature type="region of interest" description="Disordered" evidence="1">
    <location>
        <begin position="1022"/>
        <end position="1065"/>
    </location>
</feature>
<sequence length="1332" mass="142960">MSGPPPSSSQPSPRGPHSGPWPSPSMWQHQHPHRSQSPSISNHQHPGNAGRGDYSASNAASHQASHMRPPHAPLASAEASPSRYRHASTTPDPSASISRGPPNTDPGHYQGGRATSIRDIRHAPNPYDVDLPPPPSHLSRHLPPLSYGRPSSGRSEESRASIGQSSQSRSNFGSNSVRHSPGPSRYQYASSPHSSLHPSRKTPSAVPSFLPNLDSQMGPDGPRPAYTSGSPGRPSQGLPNVASHSSHSRSGSHQSTSFLSSAPSMPHYVPMSTESSRLAHDRTQVNRPPELDSVSPEDGSSGPGSLPTPLSQGSRYMTGPSASIPGRVGSESRDQLNLDANGVDHTFRIQHPSYAFTGEQGIEARKRARTGEAGFADEEYEETGEGSSKRTFKKRSHAKRTCQKCQKLKARCVLPDVNVQSSESPLPVELSCERCVKRGSACVVNDRRGPKAPPPGYIVRGQLATRSPVPSEPGSSQAGPPEKEERHPAEHFADSARSSMFPGQDDVIWQTMHSERLIDKDHEDPVRTQSAEVEDGDRERLAPLIAPTSQAFSVFRPLALFSHLINGIISKSPVDFETKFGSARCTYVLDACIAPPMLVAMDQKFESLRGWAPHLPDLGNLRDVALSPQTGSPDSRFLVSVICWITLTEGGFKKLASEAKASLKADIVASTLRCLTSLPASIYVVHALVLLATHSTIDFELDRGSTTDHIPGRGLIAAARSIASVLNVPQALTDIVSGPRVPLQREDRLIRLSSAALWLTICVQESHITLAQESLMNASLDRLPAVDETMLAAYEREATVLLGDKAYGHLTLVHRVRVCKRVEKRVQDLYLTDARTPDYKDLIRQFKEMFADFDELRLEKEVTFGRFSGLLSDKLSDWIQLEMDGIEECICQRFNTYVSIGTFRPPPEIDTKEILRQHMNNKCLNEFTYELHSRNEITMVRYLSLFANMTKFLSVVPQVVTFSIVMRAAKVILEQSTARMIGWKAVPPNVDTLELLITSAARAFGSSFGNGAAELDFASRAAGGGERGGRGSGVQSGGRGSGGRDGDFEQHGQGRDTNASPASPIRTYSFSQQFPCGSAESIPLICTYLLHEMAIALNRRTRLFRLLEAQTKRAERGRGQDPHGSGTGYGADERDGRNVGAGSGGGGGGGAPYEDVAGAGANIGGRIDRAQGTLTGSGHPGEMAAPERVWSGGGGSGHGPLALGSGTRSGMEAAPMDGAGFVGGNLGEGGLMQQHQHQQQQGMLPHLLDSAPYAGMDASSSAMPGFDPNFFGGNLAGDGSGNSNGTGLDLVDWGPFVSQGRSKLLLDSLMPASWIDTVFQAGGFTFNPADFS</sequence>
<gene>
    <name evidence="2" type="ORF">A4X13_0g2282</name>
</gene>
<comment type="caution">
    <text evidence="2">The sequence shown here is derived from an EMBL/GenBank/DDBJ whole genome shotgun (WGS) entry which is preliminary data.</text>
</comment>